<keyword evidence="8" id="KW-0460">Magnesium</keyword>
<organism evidence="9 10">
    <name type="scientific">Methylotenera oryzisoli</name>
    <dbReference type="NCBI Taxonomy" id="2080758"/>
    <lineage>
        <taxon>Bacteria</taxon>
        <taxon>Pseudomonadati</taxon>
        <taxon>Pseudomonadota</taxon>
        <taxon>Betaproteobacteria</taxon>
        <taxon>Nitrosomonadales</taxon>
        <taxon>Methylophilaceae</taxon>
        <taxon>Methylotenera</taxon>
    </lineage>
</organism>
<dbReference type="InterPro" id="IPR045863">
    <property type="entry name" value="CorA_TM1_TM2"/>
</dbReference>
<evidence type="ECO:0000256" key="8">
    <source>
        <dbReference type="RuleBase" id="RU362010"/>
    </source>
</evidence>
<proteinExistence type="inferred from homology"/>
<evidence type="ECO:0000256" key="2">
    <source>
        <dbReference type="ARBA" id="ARBA00009765"/>
    </source>
</evidence>
<keyword evidence="4 8" id="KW-1003">Cell membrane</keyword>
<sequence>MKKRRKPKKHLSTKIGMAPGSLVYVGSMDAAAAEVAKPVVSVVFYDAAELTEQVLSAEALASFKLSDYTNAGKKLWLNVHGVHDAALIKQIGDLFHLHPLVQEDILNTEQRPKIDEFDDYVFLETRCFRYDKLAMAMDSEQVSFVLGRDYLLTFQERATGNFEPVRTRMRASHAHIRELGVDYLAYALLDSIVDKYFSVLEAVGDASEALEEVLLHKPTNTELHAIHQLKHVSIELRRAVWPLREVINTLSRNENDFFKPTTMPYLRDVYDHTVSFIESLESIRDALSGMMDIYMASVSQRVNLEVRALTVVAMLFMPATLIAGIFGMNFHEMPWLADKDGFWWAMGLMLSIALVMLTIFWRRQWLTSQT</sequence>
<comment type="caution">
    <text evidence="9">The sequence shown here is derived from an EMBL/GenBank/DDBJ whole genome shotgun (WGS) entry which is preliminary data.</text>
</comment>
<keyword evidence="5 8" id="KW-0812">Transmembrane</keyword>
<dbReference type="PANTHER" id="PTHR46494">
    <property type="entry name" value="CORA FAMILY METAL ION TRANSPORTER (EUROFUNG)"/>
    <property type="match status" value="1"/>
</dbReference>
<evidence type="ECO:0000256" key="6">
    <source>
        <dbReference type="ARBA" id="ARBA00022989"/>
    </source>
</evidence>
<dbReference type="NCBIfam" id="TIGR00383">
    <property type="entry name" value="corA"/>
    <property type="match status" value="1"/>
</dbReference>
<dbReference type="Proteomes" id="UP000297706">
    <property type="component" value="Unassembled WGS sequence"/>
</dbReference>
<keyword evidence="6 8" id="KW-1133">Transmembrane helix</keyword>
<protein>
    <recommendedName>
        <fullName evidence="8">Magnesium transport protein CorA</fullName>
    </recommendedName>
</protein>
<reference evidence="9 10" key="1">
    <citation type="submission" date="2018-02" db="EMBL/GenBank/DDBJ databases">
        <title>A novel lanthanide dependent methylotroph, Methylotenera sp. La3113.</title>
        <authorList>
            <person name="Lv H."/>
            <person name="Tani A."/>
        </authorList>
    </citation>
    <scope>NUCLEOTIDE SEQUENCE [LARGE SCALE GENOMIC DNA]</scope>
    <source>
        <strain evidence="9 10">La3113</strain>
    </source>
</reference>
<feature type="transmembrane region" description="Helical" evidence="8">
    <location>
        <begin position="342"/>
        <end position="361"/>
    </location>
</feature>
<dbReference type="GO" id="GO:0005886">
    <property type="term" value="C:plasma membrane"/>
    <property type="evidence" value="ECO:0007669"/>
    <property type="project" value="UniProtKB-SubCell"/>
</dbReference>
<dbReference type="GO" id="GO:0015087">
    <property type="term" value="F:cobalt ion transmembrane transporter activity"/>
    <property type="evidence" value="ECO:0007669"/>
    <property type="project" value="UniProtKB-UniRule"/>
</dbReference>
<accession>A0A4Y9VN69</accession>
<evidence type="ECO:0000256" key="1">
    <source>
        <dbReference type="ARBA" id="ARBA00004651"/>
    </source>
</evidence>
<dbReference type="InterPro" id="IPR004488">
    <property type="entry name" value="Mg/Co-transport_prot_CorA"/>
</dbReference>
<dbReference type="Gene3D" id="1.20.58.340">
    <property type="entry name" value="Magnesium transport protein CorA, transmembrane region"/>
    <property type="match status" value="2"/>
</dbReference>
<dbReference type="PANTHER" id="PTHR46494:SF1">
    <property type="entry name" value="CORA FAMILY METAL ION TRANSPORTER (EUROFUNG)"/>
    <property type="match status" value="1"/>
</dbReference>
<dbReference type="InterPro" id="IPR002523">
    <property type="entry name" value="MgTranspt_CorA/ZnTranspt_ZntB"/>
</dbReference>
<dbReference type="SUPFAM" id="SSF143865">
    <property type="entry name" value="CorA soluble domain-like"/>
    <property type="match status" value="1"/>
</dbReference>
<evidence type="ECO:0000256" key="7">
    <source>
        <dbReference type="ARBA" id="ARBA00023136"/>
    </source>
</evidence>
<comment type="similarity">
    <text evidence="2 8">Belongs to the CorA metal ion transporter (MIT) (TC 1.A.35) family.</text>
</comment>
<keyword evidence="7 8" id="KW-0472">Membrane</keyword>
<dbReference type="OrthoDB" id="9803416at2"/>
<dbReference type="FunFam" id="1.20.58.340:FF:000012">
    <property type="entry name" value="Magnesium transport protein CorA"/>
    <property type="match status" value="1"/>
</dbReference>
<evidence type="ECO:0000256" key="4">
    <source>
        <dbReference type="ARBA" id="ARBA00022475"/>
    </source>
</evidence>
<evidence type="ECO:0000256" key="3">
    <source>
        <dbReference type="ARBA" id="ARBA00022448"/>
    </source>
</evidence>
<dbReference type="AlphaFoldDB" id="A0A4Y9VN69"/>
<keyword evidence="10" id="KW-1185">Reference proteome</keyword>
<dbReference type="EMBL" id="PQVH01000016">
    <property type="protein sequence ID" value="TFW69679.1"/>
    <property type="molecule type" value="Genomic_DNA"/>
</dbReference>
<dbReference type="CDD" id="cd12828">
    <property type="entry name" value="TmCorA-like_1"/>
    <property type="match status" value="1"/>
</dbReference>
<dbReference type="GO" id="GO:0050897">
    <property type="term" value="F:cobalt ion binding"/>
    <property type="evidence" value="ECO:0007669"/>
    <property type="project" value="TreeGrafter"/>
</dbReference>
<dbReference type="GO" id="GO:0015095">
    <property type="term" value="F:magnesium ion transmembrane transporter activity"/>
    <property type="evidence" value="ECO:0007669"/>
    <property type="project" value="UniProtKB-UniRule"/>
</dbReference>
<evidence type="ECO:0000256" key="5">
    <source>
        <dbReference type="ARBA" id="ARBA00022692"/>
    </source>
</evidence>
<dbReference type="SUPFAM" id="SSF144083">
    <property type="entry name" value="Magnesium transport protein CorA, transmembrane region"/>
    <property type="match status" value="1"/>
</dbReference>
<evidence type="ECO:0000313" key="9">
    <source>
        <dbReference type="EMBL" id="TFW69679.1"/>
    </source>
</evidence>
<dbReference type="Gene3D" id="3.30.460.20">
    <property type="entry name" value="CorA soluble domain-like"/>
    <property type="match status" value="1"/>
</dbReference>
<dbReference type="GO" id="GO:0000287">
    <property type="term" value="F:magnesium ion binding"/>
    <property type="evidence" value="ECO:0007669"/>
    <property type="project" value="TreeGrafter"/>
</dbReference>
<dbReference type="RefSeq" id="WP_135279044.1">
    <property type="nucleotide sequence ID" value="NZ_PQVH01000016.1"/>
</dbReference>
<comment type="function">
    <text evidence="8">Mediates influx of magnesium ions.</text>
</comment>
<evidence type="ECO:0000313" key="10">
    <source>
        <dbReference type="Proteomes" id="UP000297706"/>
    </source>
</evidence>
<dbReference type="Pfam" id="PF01544">
    <property type="entry name" value="CorA"/>
    <property type="match status" value="1"/>
</dbReference>
<dbReference type="InterPro" id="IPR045861">
    <property type="entry name" value="CorA_cytoplasmic_dom"/>
</dbReference>
<feature type="transmembrane region" description="Helical" evidence="8">
    <location>
        <begin position="308"/>
        <end position="330"/>
    </location>
</feature>
<keyword evidence="3 8" id="KW-0813">Transport</keyword>
<name>A0A4Y9VN69_9PROT</name>
<keyword evidence="8" id="KW-0406">Ion transport</keyword>
<gene>
    <name evidence="8 9" type="primary">corA</name>
    <name evidence="9" type="ORF">C3Y98_12670</name>
</gene>
<comment type="subcellular location">
    <subcellularLocation>
        <location evidence="1">Cell membrane</location>
        <topology evidence="1">Multi-pass membrane protein</topology>
    </subcellularLocation>
    <subcellularLocation>
        <location evidence="8">Membrane</location>
        <topology evidence="8">Multi-pass membrane protein</topology>
    </subcellularLocation>
</comment>